<name>A0A0G0Z3F7_9BACT</name>
<protein>
    <submittedName>
        <fullName evidence="1">Uncharacterized protein</fullName>
    </submittedName>
</protein>
<accession>A0A0G0Z3F7</accession>
<evidence type="ECO:0000313" key="2">
    <source>
        <dbReference type="Proteomes" id="UP000034516"/>
    </source>
</evidence>
<reference evidence="1 2" key="1">
    <citation type="journal article" date="2015" name="Nature">
        <title>rRNA introns, odd ribosomes, and small enigmatic genomes across a large radiation of phyla.</title>
        <authorList>
            <person name="Brown C.T."/>
            <person name="Hug L.A."/>
            <person name="Thomas B.C."/>
            <person name="Sharon I."/>
            <person name="Castelle C.J."/>
            <person name="Singh A."/>
            <person name="Wilkins M.J."/>
            <person name="Williams K.H."/>
            <person name="Banfield J.F."/>
        </authorList>
    </citation>
    <scope>NUCLEOTIDE SEQUENCE [LARGE SCALE GENOMIC DNA]</scope>
</reference>
<dbReference type="Proteomes" id="UP000034516">
    <property type="component" value="Unassembled WGS sequence"/>
</dbReference>
<evidence type="ECO:0000313" key="1">
    <source>
        <dbReference type="EMBL" id="KKS43255.1"/>
    </source>
</evidence>
<comment type="caution">
    <text evidence="1">The sequence shown here is derived from an EMBL/GenBank/DDBJ whole genome shotgun (WGS) entry which is preliminary data.</text>
</comment>
<dbReference type="AlphaFoldDB" id="A0A0G0Z3F7"/>
<proteinExistence type="predicted"/>
<organism evidence="1 2">
    <name type="scientific">Candidatus Kuenenbacteria bacterium GW2011_GWA2_42_15</name>
    <dbReference type="NCBI Taxonomy" id="1618677"/>
    <lineage>
        <taxon>Bacteria</taxon>
        <taxon>Candidatus Kueneniibacteriota</taxon>
    </lineage>
</organism>
<sequence length="78" mass="8998">MPTFFPREPGVCAKRDLADFTTRRGGSIAAKINFIHAKNISRTEERADIKKTADVLGDEIDFFFDHNDWIREIIMVEL</sequence>
<gene>
    <name evidence="1" type="ORF">UV02_C0003G0009</name>
</gene>
<dbReference type="EMBL" id="LCCW01000003">
    <property type="protein sequence ID" value="KKS43255.1"/>
    <property type="molecule type" value="Genomic_DNA"/>
</dbReference>